<reference evidence="1 2" key="1">
    <citation type="journal article" date="2019" name="Sci. Rep.">
        <title>Orb-weaving spider Araneus ventricosus genome elucidates the spidroin gene catalogue.</title>
        <authorList>
            <person name="Kono N."/>
            <person name="Nakamura H."/>
            <person name="Ohtoshi R."/>
            <person name="Moran D.A.P."/>
            <person name="Shinohara A."/>
            <person name="Yoshida Y."/>
            <person name="Fujiwara M."/>
            <person name="Mori M."/>
            <person name="Tomita M."/>
            <person name="Arakawa K."/>
        </authorList>
    </citation>
    <scope>NUCLEOTIDE SEQUENCE [LARGE SCALE GENOMIC DNA]</scope>
</reference>
<proteinExistence type="predicted"/>
<gene>
    <name evidence="1" type="ORF">AVEN_165802_1</name>
</gene>
<comment type="caution">
    <text evidence="1">The sequence shown here is derived from an EMBL/GenBank/DDBJ whole genome shotgun (WGS) entry which is preliminary data.</text>
</comment>
<name>A0A4Y2EPD9_ARAVE</name>
<keyword evidence="2" id="KW-1185">Reference proteome</keyword>
<accession>A0A4Y2EPD9</accession>
<organism evidence="1 2">
    <name type="scientific">Araneus ventricosus</name>
    <name type="common">Orbweaver spider</name>
    <name type="synonym">Epeira ventricosa</name>
    <dbReference type="NCBI Taxonomy" id="182803"/>
    <lineage>
        <taxon>Eukaryota</taxon>
        <taxon>Metazoa</taxon>
        <taxon>Ecdysozoa</taxon>
        <taxon>Arthropoda</taxon>
        <taxon>Chelicerata</taxon>
        <taxon>Arachnida</taxon>
        <taxon>Araneae</taxon>
        <taxon>Araneomorphae</taxon>
        <taxon>Entelegynae</taxon>
        <taxon>Araneoidea</taxon>
        <taxon>Araneidae</taxon>
        <taxon>Araneus</taxon>
    </lineage>
</organism>
<evidence type="ECO:0000313" key="2">
    <source>
        <dbReference type="Proteomes" id="UP000499080"/>
    </source>
</evidence>
<dbReference type="EMBL" id="BGPR01000654">
    <property type="protein sequence ID" value="GBM30199.1"/>
    <property type="molecule type" value="Genomic_DNA"/>
</dbReference>
<dbReference type="AlphaFoldDB" id="A0A4Y2EPD9"/>
<protein>
    <submittedName>
        <fullName evidence="1">Uncharacterized protein</fullName>
    </submittedName>
</protein>
<sequence>MDDSSPRRSNFHPIHLDRSFSEVLCKWSLRPLRATVPTPSPSSKMRYPSPPSQESFANLPHGSTFRSFRFCERASLPLPMFAFQLYDPPLQMDNERS</sequence>
<evidence type="ECO:0000313" key="1">
    <source>
        <dbReference type="EMBL" id="GBM30199.1"/>
    </source>
</evidence>
<dbReference type="Proteomes" id="UP000499080">
    <property type="component" value="Unassembled WGS sequence"/>
</dbReference>